<sequence length="528" mass="61438">MKLSALTQKGYIFYIAVVATLMLCLFLRTYQLERYPAESHVDELSNFYDGYSILETGADRWGLKYPTILRGFGDHDNRPPMYAWLCALSIKVFGYSTFAGRMPSAILGFFSAVLIFLTTLRLGGRLFAFLALLLVTLSPWHIIYSRLGTEPTILPSFFIISSFYLWLKTRSKDYNSKYLLLLGFIIGLGTNTYQSSKLYFLFIAILIAADIFFYSSSAKLKKIGFLGLACFAGALPQIYTVFTLPEQFFARTHDGMIDISFSYHFLNTFLRNFFSNLSPEYLFFSFEDYNFLTMGRLLNTEFLFFYLGLFFFPLVHKKTTHFPPVYFYLFIAICLFPSALTTQNPNALRTSGIIVLLPIISATGILFVYRHINKVKWRNFFLLVTISLLLVNLAFFVKHYTQSYFLRSAIQQNHLVQLAKKLNNYKDKYARIYIEDKGHNQPYIYIARYCDMHPLAFQRAIKRNEPIVAGWDHLVQLDKYYFLSRPEIEQIAQEATSKNLYVLQTPNNQYKQLAEIITGKFNFYIYEK</sequence>
<feature type="transmembrane region" description="Helical" evidence="8">
    <location>
        <begin position="348"/>
        <end position="368"/>
    </location>
</feature>
<evidence type="ECO:0000256" key="3">
    <source>
        <dbReference type="ARBA" id="ARBA00022676"/>
    </source>
</evidence>
<gene>
    <name evidence="10" type="ORF">F0145_03570</name>
</gene>
<keyword evidence="2" id="KW-1003">Cell membrane</keyword>
<evidence type="ECO:0000256" key="5">
    <source>
        <dbReference type="ARBA" id="ARBA00022692"/>
    </source>
</evidence>
<feature type="transmembrane region" description="Helical" evidence="8">
    <location>
        <begin position="325"/>
        <end position="342"/>
    </location>
</feature>
<evidence type="ECO:0000256" key="1">
    <source>
        <dbReference type="ARBA" id="ARBA00004651"/>
    </source>
</evidence>
<feature type="domain" description="Glycosyltransferase RgtA/B/C/D-like" evidence="9">
    <location>
        <begin position="78"/>
        <end position="232"/>
    </location>
</feature>
<feature type="transmembrane region" description="Helical" evidence="8">
    <location>
        <begin position="126"/>
        <end position="143"/>
    </location>
</feature>
<keyword evidence="4" id="KW-0808">Transferase</keyword>
<name>A0A5M6DQT7_9BACT</name>
<proteinExistence type="predicted"/>
<evidence type="ECO:0000313" key="10">
    <source>
        <dbReference type="EMBL" id="KAA5548609.1"/>
    </source>
</evidence>
<dbReference type="GO" id="GO:0009103">
    <property type="term" value="P:lipopolysaccharide biosynthetic process"/>
    <property type="evidence" value="ECO:0007669"/>
    <property type="project" value="UniProtKB-ARBA"/>
</dbReference>
<dbReference type="PANTHER" id="PTHR33908:SF11">
    <property type="entry name" value="MEMBRANE PROTEIN"/>
    <property type="match status" value="1"/>
</dbReference>
<dbReference type="GO" id="GO:0016763">
    <property type="term" value="F:pentosyltransferase activity"/>
    <property type="evidence" value="ECO:0007669"/>
    <property type="project" value="TreeGrafter"/>
</dbReference>
<feature type="transmembrane region" description="Helical" evidence="8">
    <location>
        <begin position="149"/>
        <end position="166"/>
    </location>
</feature>
<feature type="transmembrane region" description="Helical" evidence="8">
    <location>
        <begin position="380"/>
        <end position="397"/>
    </location>
</feature>
<dbReference type="RefSeq" id="WP_150086937.1">
    <property type="nucleotide sequence ID" value="NZ_VWSF01000002.1"/>
</dbReference>
<protein>
    <recommendedName>
        <fullName evidence="9">Glycosyltransferase RgtA/B/C/D-like domain-containing protein</fullName>
    </recommendedName>
</protein>
<evidence type="ECO:0000256" key="7">
    <source>
        <dbReference type="ARBA" id="ARBA00023136"/>
    </source>
</evidence>
<dbReference type="EMBL" id="VWSF01000002">
    <property type="protein sequence ID" value="KAA5548609.1"/>
    <property type="molecule type" value="Genomic_DNA"/>
</dbReference>
<dbReference type="PANTHER" id="PTHR33908">
    <property type="entry name" value="MANNOSYLTRANSFERASE YKCB-RELATED"/>
    <property type="match status" value="1"/>
</dbReference>
<organism evidence="10 11">
    <name type="scientific">Adhaeribacter rhizoryzae</name>
    <dbReference type="NCBI Taxonomy" id="2607907"/>
    <lineage>
        <taxon>Bacteria</taxon>
        <taxon>Pseudomonadati</taxon>
        <taxon>Bacteroidota</taxon>
        <taxon>Cytophagia</taxon>
        <taxon>Cytophagales</taxon>
        <taxon>Hymenobacteraceae</taxon>
        <taxon>Adhaeribacter</taxon>
    </lineage>
</organism>
<feature type="transmembrane region" description="Helical" evidence="8">
    <location>
        <begin position="98"/>
        <end position="119"/>
    </location>
</feature>
<evidence type="ECO:0000256" key="4">
    <source>
        <dbReference type="ARBA" id="ARBA00022679"/>
    </source>
</evidence>
<dbReference type="InterPro" id="IPR038731">
    <property type="entry name" value="RgtA/B/C-like"/>
</dbReference>
<dbReference type="AlphaFoldDB" id="A0A5M6DQT7"/>
<evidence type="ECO:0000256" key="6">
    <source>
        <dbReference type="ARBA" id="ARBA00022989"/>
    </source>
</evidence>
<keyword evidence="3" id="KW-0328">Glycosyltransferase</keyword>
<feature type="transmembrane region" description="Helical" evidence="8">
    <location>
        <begin position="291"/>
        <end position="313"/>
    </location>
</feature>
<keyword evidence="5 8" id="KW-0812">Transmembrane</keyword>
<comment type="subcellular location">
    <subcellularLocation>
        <location evidence="1">Cell membrane</location>
        <topology evidence="1">Multi-pass membrane protein</topology>
    </subcellularLocation>
</comment>
<evidence type="ECO:0000256" key="2">
    <source>
        <dbReference type="ARBA" id="ARBA00022475"/>
    </source>
</evidence>
<evidence type="ECO:0000256" key="8">
    <source>
        <dbReference type="SAM" id="Phobius"/>
    </source>
</evidence>
<evidence type="ECO:0000259" key="9">
    <source>
        <dbReference type="Pfam" id="PF13231"/>
    </source>
</evidence>
<feature type="transmembrane region" description="Helical" evidence="8">
    <location>
        <begin position="223"/>
        <end position="242"/>
    </location>
</feature>
<comment type="caution">
    <text evidence="10">The sequence shown here is derived from an EMBL/GenBank/DDBJ whole genome shotgun (WGS) entry which is preliminary data.</text>
</comment>
<feature type="transmembrane region" description="Helical" evidence="8">
    <location>
        <begin position="178"/>
        <end position="193"/>
    </location>
</feature>
<accession>A0A5M6DQT7</accession>
<dbReference type="Pfam" id="PF13231">
    <property type="entry name" value="PMT_2"/>
    <property type="match status" value="1"/>
</dbReference>
<keyword evidence="11" id="KW-1185">Reference proteome</keyword>
<dbReference type="InterPro" id="IPR050297">
    <property type="entry name" value="LipidA_mod_glycosyltrf_83"/>
</dbReference>
<keyword evidence="7 8" id="KW-0472">Membrane</keyword>
<dbReference type="GO" id="GO:0005886">
    <property type="term" value="C:plasma membrane"/>
    <property type="evidence" value="ECO:0007669"/>
    <property type="project" value="UniProtKB-SubCell"/>
</dbReference>
<dbReference type="Proteomes" id="UP000323426">
    <property type="component" value="Unassembled WGS sequence"/>
</dbReference>
<evidence type="ECO:0000313" key="11">
    <source>
        <dbReference type="Proteomes" id="UP000323426"/>
    </source>
</evidence>
<reference evidence="10 11" key="1">
    <citation type="submission" date="2019-09" db="EMBL/GenBank/DDBJ databases">
        <title>Genome sequence and assembly of Adhaeribacter sp.</title>
        <authorList>
            <person name="Chhetri G."/>
        </authorList>
    </citation>
    <scope>NUCLEOTIDE SEQUENCE [LARGE SCALE GENOMIC DNA]</scope>
    <source>
        <strain evidence="10 11">DK36</strain>
    </source>
</reference>
<keyword evidence="6 8" id="KW-1133">Transmembrane helix</keyword>
<feature type="transmembrane region" description="Helical" evidence="8">
    <location>
        <begin position="199"/>
        <end position="216"/>
    </location>
</feature>
<feature type="transmembrane region" description="Helical" evidence="8">
    <location>
        <begin position="12"/>
        <end position="30"/>
    </location>
</feature>